<sequence>MIETAPTTRIDPGTPPFNFREHKGTHLCPSLVSVHLCASCFQINWSNLGRIAHVSPTLRVVTQETYIPCCL</sequence>
<evidence type="ECO:0000313" key="1">
    <source>
        <dbReference type="EMBL" id="CAK8688241.1"/>
    </source>
</evidence>
<reference evidence="1 2" key="1">
    <citation type="submission" date="2024-02" db="EMBL/GenBank/DDBJ databases">
        <authorList>
            <person name="Daric V."/>
            <person name="Darras S."/>
        </authorList>
    </citation>
    <scope>NUCLEOTIDE SEQUENCE [LARGE SCALE GENOMIC DNA]</scope>
</reference>
<dbReference type="Proteomes" id="UP001642483">
    <property type="component" value="Unassembled WGS sequence"/>
</dbReference>
<comment type="caution">
    <text evidence="1">The sequence shown here is derived from an EMBL/GenBank/DDBJ whole genome shotgun (WGS) entry which is preliminary data.</text>
</comment>
<name>A0ABP0G8W3_CLALP</name>
<accession>A0ABP0G8W3</accession>
<keyword evidence="2" id="KW-1185">Reference proteome</keyword>
<dbReference type="EMBL" id="CAWYQH010000108">
    <property type="protein sequence ID" value="CAK8688241.1"/>
    <property type="molecule type" value="Genomic_DNA"/>
</dbReference>
<evidence type="ECO:0000313" key="2">
    <source>
        <dbReference type="Proteomes" id="UP001642483"/>
    </source>
</evidence>
<protein>
    <submittedName>
        <fullName evidence="1">Uncharacterized protein</fullName>
    </submittedName>
</protein>
<organism evidence="1 2">
    <name type="scientific">Clavelina lepadiformis</name>
    <name type="common">Light-bulb sea squirt</name>
    <name type="synonym">Ascidia lepadiformis</name>
    <dbReference type="NCBI Taxonomy" id="159417"/>
    <lineage>
        <taxon>Eukaryota</taxon>
        <taxon>Metazoa</taxon>
        <taxon>Chordata</taxon>
        <taxon>Tunicata</taxon>
        <taxon>Ascidiacea</taxon>
        <taxon>Aplousobranchia</taxon>
        <taxon>Clavelinidae</taxon>
        <taxon>Clavelina</taxon>
    </lineage>
</organism>
<proteinExistence type="predicted"/>
<gene>
    <name evidence="1" type="ORF">CVLEPA_LOCUS20267</name>
</gene>